<dbReference type="Proteomes" id="UP000050525">
    <property type="component" value="Unassembled WGS sequence"/>
</dbReference>
<sequence>MLAAPEDLELRGRREPWPQLLRCCRNVIHYSVKTRRDLAEEMKKWEGFQLVMEERMMKVGSMHQLYGSKANFIGQVVTSPLVTRQNLDFFLDEIERLGRDL</sequence>
<reference evidence="1 2" key="1">
    <citation type="journal article" date="2012" name="Genome Biol.">
        <title>Sequencing three crocodilian genomes to illuminate the evolution of archosaurs and amniotes.</title>
        <authorList>
            <person name="St John J.A."/>
            <person name="Braun E.L."/>
            <person name="Isberg S.R."/>
            <person name="Miles L.G."/>
            <person name="Chong A.Y."/>
            <person name="Gongora J."/>
            <person name="Dalzell P."/>
            <person name="Moran C."/>
            <person name="Bed'hom B."/>
            <person name="Abzhanov A."/>
            <person name="Burgess S.C."/>
            <person name="Cooksey A.M."/>
            <person name="Castoe T.A."/>
            <person name="Crawford N.G."/>
            <person name="Densmore L.D."/>
            <person name="Drew J.C."/>
            <person name="Edwards S.V."/>
            <person name="Faircloth B.C."/>
            <person name="Fujita M.K."/>
            <person name="Greenwold M.J."/>
            <person name="Hoffmann F.G."/>
            <person name="Howard J.M."/>
            <person name="Iguchi T."/>
            <person name="Janes D.E."/>
            <person name="Khan S.Y."/>
            <person name="Kohno S."/>
            <person name="de Koning A.J."/>
            <person name="Lance S.L."/>
            <person name="McCarthy F.M."/>
            <person name="McCormack J.E."/>
            <person name="Merchant M.E."/>
            <person name="Peterson D.G."/>
            <person name="Pollock D.D."/>
            <person name="Pourmand N."/>
            <person name="Raney B.J."/>
            <person name="Roessler K.A."/>
            <person name="Sanford J.R."/>
            <person name="Sawyer R.H."/>
            <person name="Schmidt C.J."/>
            <person name="Triplett E.W."/>
            <person name="Tuberville T.D."/>
            <person name="Venegas-Anaya M."/>
            <person name="Howard J.T."/>
            <person name="Jarvis E.D."/>
            <person name="Guillette L.J.Jr."/>
            <person name="Glenn T.C."/>
            <person name="Green R.E."/>
            <person name="Ray D.A."/>
        </authorList>
    </citation>
    <scope>NUCLEOTIDE SEQUENCE [LARGE SCALE GENOMIC DNA]</scope>
    <source>
        <strain evidence="1">KSC_2009_1</strain>
    </source>
</reference>
<evidence type="ECO:0000313" key="2">
    <source>
        <dbReference type="Proteomes" id="UP000050525"/>
    </source>
</evidence>
<dbReference type="STRING" id="8496.A0A151NZ07"/>
<protein>
    <submittedName>
        <fullName evidence="1">Uncharacterized protein</fullName>
    </submittedName>
</protein>
<gene>
    <name evidence="1" type="ORF">Y1Q_0004898</name>
</gene>
<organism evidence="1 2">
    <name type="scientific">Alligator mississippiensis</name>
    <name type="common">American alligator</name>
    <dbReference type="NCBI Taxonomy" id="8496"/>
    <lineage>
        <taxon>Eukaryota</taxon>
        <taxon>Metazoa</taxon>
        <taxon>Chordata</taxon>
        <taxon>Craniata</taxon>
        <taxon>Vertebrata</taxon>
        <taxon>Euteleostomi</taxon>
        <taxon>Archelosauria</taxon>
        <taxon>Archosauria</taxon>
        <taxon>Crocodylia</taxon>
        <taxon>Alligatoridae</taxon>
        <taxon>Alligatorinae</taxon>
        <taxon>Alligator</taxon>
    </lineage>
</organism>
<accession>A0A151NZ07</accession>
<evidence type="ECO:0000313" key="1">
    <source>
        <dbReference type="EMBL" id="KYO41829.1"/>
    </source>
</evidence>
<name>A0A151NZ07_ALLMI</name>
<dbReference type="Gene3D" id="3.90.1150.170">
    <property type="match status" value="1"/>
</dbReference>
<dbReference type="AlphaFoldDB" id="A0A151NZ07"/>
<proteinExistence type="predicted"/>
<comment type="caution">
    <text evidence="1">The sequence shown here is derived from an EMBL/GenBank/DDBJ whole genome shotgun (WGS) entry which is preliminary data.</text>
</comment>
<keyword evidence="2" id="KW-1185">Reference proteome</keyword>
<dbReference type="EMBL" id="AKHW03001595">
    <property type="protein sequence ID" value="KYO41829.1"/>
    <property type="molecule type" value="Genomic_DNA"/>
</dbReference>